<proteinExistence type="predicted"/>
<dbReference type="Gene3D" id="3.40.50.1110">
    <property type="entry name" value="SGNH hydrolase"/>
    <property type="match status" value="1"/>
</dbReference>
<reference evidence="3 4" key="1">
    <citation type="submission" date="2023-11" db="EMBL/GenBank/DDBJ databases">
        <authorList>
            <person name="Val-Calvo J."/>
            <person name="Scortti M."/>
            <person name="Vazquez-Boland J."/>
        </authorList>
    </citation>
    <scope>NUCLEOTIDE SEQUENCE [LARGE SCALE GENOMIC DNA]</scope>
    <source>
        <strain evidence="3 4">DSM 46662</strain>
    </source>
</reference>
<evidence type="ECO:0000313" key="4">
    <source>
        <dbReference type="Proteomes" id="UP001629744"/>
    </source>
</evidence>
<feature type="domain" description="SGNH hydrolase-type esterase" evidence="2">
    <location>
        <begin position="38"/>
        <end position="278"/>
    </location>
</feature>
<name>A0ABW9FP63_9NOCA</name>
<dbReference type="InterPro" id="IPR037460">
    <property type="entry name" value="SEST-like"/>
</dbReference>
<dbReference type="Proteomes" id="UP001629744">
    <property type="component" value="Unassembled WGS sequence"/>
</dbReference>
<gene>
    <name evidence="3" type="ORF">ABEU19_000442</name>
</gene>
<dbReference type="InterPro" id="IPR013830">
    <property type="entry name" value="SGNH_hydro"/>
</dbReference>
<keyword evidence="1" id="KW-0732">Signal</keyword>
<organism evidence="3 4">
    <name type="scientific">Prescottella soli</name>
    <dbReference type="NCBI Taxonomy" id="1543852"/>
    <lineage>
        <taxon>Bacteria</taxon>
        <taxon>Bacillati</taxon>
        <taxon>Actinomycetota</taxon>
        <taxon>Actinomycetes</taxon>
        <taxon>Mycobacteriales</taxon>
        <taxon>Nocardiaceae</taxon>
        <taxon>Prescottella</taxon>
    </lineage>
</organism>
<feature type="signal peptide" evidence="1">
    <location>
        <begin position="1"/>
        <end position="21"/>
    </location>
</feature>
<dbReference type="GO" id="GO:0016787">
    <property type="term" value="F:hydrolase activity"/>
    <property type="evidence" value="ECO:0007669"/>
    <property type="project" value="UniProtKB-KW"/>
</dbReference>
<keyword evidence="3" id="KW-0378">Hydrolase</keyword>
<evidence type="ECO:0000313" key="3">
    <source>
        <dbReference type="EMBL" id="MFM1726993.1"/>
    </source>
</evidence>
<keyword evidence="4" id="KW-1185">Reference proteome</keyword>
<protein>
    <submittedName>
        <fullName evidence="3">SGNH/GDSL hydrolase family protein</fullName>
        <ecNumber evidence="3">3.1.-.-</ecNumber>
    </submittedName>
</protein>
<dbReference type="EMBL" id="JBDLNU010000001">
    <property type="protein sequence ID" value="MFM1726993.1"/>
    <property type="molecule type" value="Genomic_DNA"/>
</dbReference>
<dbReference type="Pfam" id="PF13472">
    <property type="entry name" value="Lipase_GDSL_2"/>
    <property type="match status" value="1"/>
</dbReference>
<dbReference type="PANTHER" id="PTHR37981">
    <property type="entry name" value="LIPASE 2"/>
    <property type="match status" value="1"/>
</dbReference>
<dbReference type="CDD" id="cd01823">
    <property type="entry name" value="SEST_like"/>
    <property type="match status" value="1"/>
</dbReference>
<dbReference type="SUPFAM" id="SSF52266">
    <property type="entry name" value="SGNH hydrolase"/>
    <property type="match status" value="1"/>
</dbReference>
<sequence>MHSVIRTVCAATVAACLQVVAAGTSVAHPAEPPLAYVALGDSAAAGPLIPDQDLSSPGCLRSHNNYPAVVAASLGADLTDVTCSSARSSHVTATPQHTLAGPVPVQVEALSADTDLVTVTIGANDINLFTTALRCLNPLPEPFGNSCAEAFTAGGVDQQRALIDQVAPQWGMALDAIRAHAPNAEIVVVGYGTYTPPGGCPDRQPMWPRDADYLQDVIDSVDDAMAAQARSRAMAFVDIRTVTSGHDICADVSRAHYAGVVPAESAVPLHPTALGMQAIGAYVAEQIR</sequence>
<accession>A0ABW9FP63</accession>
<evidence type="ECO:0000259" key="2">
    <source>
        <dbReference type="Pfam" id="PF13472"/>
    </source>
</evidence>
<dbReference type="RefSeq" id="WP_348609015.1">
    <property type="nucleotide sequence ID" value="NZ_CP157276.1"/>
</dbReference>
<dbReference type="EC" id="3.1.-.-" evidence="3"/>
<comment type="caution">
    <text evidence="3">The sequence shown here is derived from an EMBL/GenBank/DDBJ whole genome shotgun (WGS) entry which is preliminary data.</text>
</comment>
<dbReference type="PANTHER" id="PTHR37981:SF1">
    <property type="entry name" value="SGNH HYDROLASE-TYPE ESTERASE DOMAIN-CONTAINING PROTEIN"/>
    <property type="match status" value="1"/>
</dbReference>
<feature type="chain" id="PRO_5045813561" evidence="1">
    <location>
        <begin position="22"/>
        <end position="288"/>
    </location>
</feature>
<dbReference type="InterPro" id="IPR036514">
    <property type="entry name" value="SGNH_hydro_sf"/>
</dbReference>
<evidence type="ECO:0000256" key="1">
    <source>
        <dbReference type="SAM" id="SignalP"/>
    </source>
</evidence>